<keyword evidence="2" id="KW-1185">Reference proteome</keyword>
<dbReference type="AlphaFoldDB" id="A0A0C9Y7K4"/>
<dbReference type="EMBL" id="KN834038">
    <property type="protein sequence ID" value="KIK12901.1"/>
    <property type="molecule type" value="Genomic_DNA"/>
</dbReference>
<feature type="non-terminal residue" evidence="1">
    <location>
        <position position="225"/>
    </location>
</feature>
<organism evidence="1 2">
    <name type="scientific">Pisolithus microcarpus 441</name>
    <dbReference type="NCBI Taxonomy" id="765257"/>
    <lineage>
        <taxon>Eukaryota</taxon>
        <taxon>Fungi</taxon>
        <taxon>Dikarya</taxon>
        <taxon>Basidiomycota</taxon>
        <taxon>Agaricomycotina</taxon>
        <taxon>Agaricomycetes</taxon>
        <taxon>Agaricomycetidae</taxon>
        <taxon>Boletales</taxon>
        <taxon>Sclerodermatineae</taxon>
        <taxon>Pisolithaceae</taxon>
        <taxon>Pisolithus</taxon>
    </lineage>
</organism>
<dbReference type="PANTHER" id="PTHR35871">
    <property type="entry name" value="EXPRESSED PROTEIN"/>
    <property type="match status" value="1"/>
</dbReference>
<dbReference type="HOGENOM" id="CLU_005726_2_2_1"/>
<dbReference type="Proteomes" id="UP000054018">
    <property type="component" value="Unassembled WGS sequence"/>
</dbReference>
<dbReference type="STRING" id="765257.A0A0C9Y7K4"/>
<accession>A0A0C9Y7K4</accession>
<name>A0A0C9Y7K4_9AGAM</name>
<sequence length="225" mass="25653">VSCIENEEFAADIKLHLQSQGKYSCAMNIVNYLEDPVIQKWHGLKKTVSLLTAQRWLHKLGYRWKKEKCGQYSDGHECSAVEYSTMSPGSRYVVVWFHDESTFYANDCHKVRWEHVDEDALPQPKGDGAAIMVAHFVSADYRFLQSPDGKESARILFRAGKSRDGYYSSNDILKQATQAMDILEKHFPGEDHIFIFDNATTHLKHAENALSACHMPKNPSKSWGP</sequence>
<dbReference type="OrthoDB" id="6511194at2759"/>
<dbReference type="InterPro" id="IPR036397">
    <property type="entry name" value="RNaseH_sf"/>
</dbReference>
<evidence type="ECO:0000313" key="1">
    <source>
        <dbReference type="EMBL" id="KIK12901.1"/>
    </source>
</evidence>
<evidence type="ECO:0000313" key="2">
    <source>
        <dbReference type="Proteomes" id="UP000054018"/>
    </source>
</evidence>
<feature type="non-terminal residue" evidence="1">
    <location>
        <position position="1"/>
    </location>
</feature>
<gene>
    <name evidence="1" type="ORF">PISMIDRAFT_32293</name>
</gene>
<dbReference type="GO" id="GO:0003676">
    <property type="term" value="F:nucleic acid binding"/>
    <property type="evidence" value="ECO:0007669"/>
    <property type="project" value="InterPro"/>
</dbReference>
<reference evidence="2" key="2">
    <citation type="submission" date="2015-01" db="EMBL/GenBank/DDBJ databases">
        <title>Evolutionary Origins and Diversification of the Mycorrhizal Mutualists.</title>
        <authorList>
            <consortium name="DOE Joint Genome Institute"/>
            <consortium name="Mycorrhizal Genomics Consortium"/>
            <person name="Kohler A."/>
            <person name="Kuo A."/>
            <person name="Nagy L.G."/>
            <person name="Floudas D."/>
            <person name="Copeland A."/>
            <person name="Barry K.W."/>
            <person name="Cichocki N."/>
            <person name="Veneault-Fourrey C."/>
            <person name="LaButti K."/>
            <person name="Lindquist E.A."/>
            <person name="Lipzen A."/>
            <person name="Lundell T."/>
            <person name="Morin E."/>
            <person name="Murat C."/>
            <person name="Riley R."/>
            <person name="Ohm R."/>
            <person name="Sun H."/>
            <person name="Tunlid A."/>
            <person name="Henrissat B."/>
            <person name="Grigoriev I.V."/>
            <person name="Hibbett D.S."/>
            <person name="Martin F."/>
        </authorList>
    </citation>
    <scope>NUCLEOTIDE SEQUENCE [LARGE SCALE GENOMIC DNA]</scope>
    <source>
        <strain evidence="2">441</strain>
    </source>
</reference>
<proteinExistence type="predicted"/>
<dbReference type="PANTHER" id="PTHR35871:SF1">
    <property type="entry name" value="CXC1-LIKE CYSTEINE CLUSTER ASSOCIATED WITH KDZ TRANSPOSASES DOMAIN-CONTAINING PROTEIN"/>
    <property type="match status" value="1"/>
</dbReference>
<reference evidence="1 2" key="1">
    <citation type="submission" date="2014-04" db="EMBL/GenBank/DDBJ databases">
        <authorList>
            <consortium name="DOE Joint Genome Institute"/>
            <person name="Kuo A."/>
            <person name="Kohler A."/>
            <person name="Costa M.D."/>
            <person name="Nagy L.G."/>
            <person name="Floudas D."/>
            <person name="Copeland A."/>
            <person name="Barry K.W."/>
            <person name="Cichocki N."/>
            <person name="Veneault-Fourrey C."/>
            <person name="LaButti K."/>
            <person name="Lindquist E.A."/>
            <person name="Lipzen A."/>
            <person name="Lundell T."/>
            <person name="Morin E."/>
            <person name="Murat C."/>
            <person name="Sun H."/>
            <person name="Tunlid A."/>
            <person name="Henrissat B."/>
            <person name="Grigoriev I.V."/>
            <person name="Hibbett D.S."/>
            <person name="Martin F."/>
            <person name="Nordberg H.P."/>
            <person name="Cantor M.N."/>
            <person name="Hua S.X."/>
        </authorList>
    </citation>
    <scope>NUCLEOTIDE SEQUENCE [LARGE SCALE GENOMIC DNA]</scope>
    <source>
        <strain evidence="1 2">441</strain>
    </source>
</reference>
<dbReference type="Gene3D" id="3.30.420.10">
    <property type="entry name" value="Ribonuclease H-like superfamily/Ribonuclease H"/>
    <property type="match status" value="1"/>
</dbReference>
<protein>
    <submittedName>
        <fullName evidence="1">Uncharacterized protein</fullName>
    </submittedName>
</protein>